<name>A0A1E3K6K5_9TREE</name>
<feature type="compositionally biased region" description="Basic and acidic residues" evidence="1">
    <location>
        <begin position="41"/>
        <end position="50"/>
    </location>
</feature>
<gene>
    <name evidence="2" type="ORF">I350_03756</name>
</gene>
<comment type="caution">
    <text evidence="2">The sequence shown here is derived from an EMBL/GenBank/DDBJ whole genome shotgun (WGS) entry which is preliminary data.</text>
</comment>
<sequence length="99" mass="11391">MSDWENYALHGGSNGSLYAFIERARQEMTGELEGLEEEASHDEGSEEGPRPDTIGPLRSSWKLRKPRRWKEVYLAFEKFSQRSLGINSSDHQPMSSRDF</sequence>
<reference evidence="2 3" key="1">
    <citation type="submission" date="2016-06" db="EMBL/GenBank/DDBJ databases">
        <title>Evolution of pathogenesis and genome organization in the Tremellales.</title>
        <authorList>
            <person name="Cuomo C."/>
            <person name="Litvintseva A."/>
            <person name="Heitman J."/>
            <person name="Chen Y."/>
            <person name="Sun S."/>
            <person name="Springer D."/>
            <person name="Dromer F."/>
            <person name="Young S."/>
            <person name="Zeng Q."/>
            <person name="Chapman S."/>
            <person name="Gujja S."/>
            <person name="Saif S."/>
            <person name="Birren B."/>
        </authorList>
    </citation>
    <scope>NUCLEOTIDE SEQUENCE [LARGE SCALE GENOMIC DNA]</scope>
    <source>
        <strain evidence="2 3">CBS 6273</strain>
    </source>
</reference>
<evidence type="ECO:0000313" key="3">
    <source>
        <dbReference type="Proteomes" id="UP000095149"/>
    </source>
</evidence>
<proteinExistence type="predicted"/>
<evidence type="ECO:0000313" key="2">
    <source>
        <dbReference type="EMBL" id="ODO08167.1"/>
    </source>
</evidence>
<evidence type="ECO:0000256" key="1">
    <source>
        <dbReference type="SAM" id="MobiDB-lite"/>
    </source>
</evidence>
<organism evidence="2 3">
    <name type="scientific">Cryptococcus amylolentus CBS 6273</name>
    <dbReference type="NCBI Taxonomy" id="1296118"/>
    <lineage>
        <taxon>Eukaryota</taxon>
        <taxon>Fungi</taxon>
        <taxon>Dikarya</taxon>
        <taxon>Basidiomycota</taxon>
        <taxon>Agaricomycotina</taxon>
        <taxon>Tremellomycetes</taxon>
        <taxon>Tremellales</taxon>
        <taxon>Cryptococcaceae</taxon>
        <taxon>Cryptococcus</taxon>
    </lineage>
</organism>
<protein>
    <submittedName>
        <fullName evidence="2">Uncharacterized protein</fullName>
    </submittedName>
</protein>
<dbReference type="Proteomes" id="UP000095149">
    <property type="component" value="Unassembled WGS sequence"/>
</dbReference>
<accession>A0A1E3K6K5</accession>
<dbReference type="AlphaFoldDB" id="A0A1E3K6K5"/>
<dbReference type="EMBL" id="MEKH01000005">
    <property type="protein sequence ID" value="ODO08167.1"/>
    <property type="molecule type" value="Genomic_DNA"/>
</dbReference>
<feature type="region of interest" description="Disordered" evidence="1">
    <location>
        <begin position="29"/>
        <end position="58"/>
    </location>
</feature>